<evidence type="ECO:0000259" key="15">
    <source>
        <dbReference type="PROSITE" id="PS50103"/>
    </source>
</evidence>
<comment type="similarity">
    <text evidence="2">Belongs to the RRM CWC2 family.</text>
</comment>
<dbReference type="EMBL" id="JARQWQ010000051">
    <property type="protein sequence ID" value="KAK2557111.1"/>
    <property type="molecule type" value="Genomic_DNA"/>
</dbReference>
<dbReference type="GO" id="GO:0017070">
    <property type="term" value="F:U6 snRNA binding"/>
    <property type="evidence" value="ECO:0007669"/>
    <property type="project" value="TreeGrafter"/>
</dbReference>
<dbReference type="PROSITE" id="PS50102">
    <property type="entry name" value="RRM"/>
    <property type="match status" value="1"/>
</dbReference>
<keyword evidence="3" id="KW-0507">mRNA processing</keyword>
<evidence type="ECO:0000256" key="9">
    <source>
        <dbReference type="ARBA" id="ARBA00023187"/>
    </source>
</evidence>
<keyword evidence="8 11" id="KW-0694">RNA-binding</keyword>
<name>A0AAD9Q9D6_ACRCE</name>
<dbReference type="AlphaFoldDB" id="A0AAD9Q9D6"/>
<keyword evidence="7 12" id="KW-0862">Zinc</keyword>
<dbReference type="GO" id="GO:0000974">
    <property type="term" value="C:Prp19 complex"/>
    <property type="evidence" value="ECO:0007669"/>
    <property type="project" value="TreeGrafter"/>
</dbReference>
<feature type="domain" description="C3H1-type" evidence="15">
    <location>
        <begin position="70"/>
        <end position="97"/>
    </location>
</feature>
<dbReference type="GO" id="GO:0008380">
    <property type="term" value="P:RNA splicing"/>
    <property type="evidence" value="ECO:0007669"/>
    <property type="project" value="UniProtKB-KW"/>
</dbReference>
<evidence type="ECO:0000256" key="5">
    <source>
        <dbReference type="ARBA" id="ARBA00022728"/>
    </source>
</evidence>
<dbReference type="PANTHER" id="PTHR14089">
    <property type="entry name" value="PRE-MRNA-SPLICING FACTOR RBM22"/>
    <property type="match status" value="1"/>
</dbReference>
<dbReference type="InterPro" id="IPR000571">
    <property type="entry name" value="Znf_CCCH"/>
</dbReference>
<keyword evidence="4 12" id="KW-0479">Metal-binding</keyword>
<dbReference type="InterPro" id="IPR032297">
    <property type="entry name" value="Torus"/>
</dbReference>
<evidence type="ECO:0000256" key="1">
    <source>
        <dbReference type="ARBA" id="ARBA00004123"/>
    </source>
</evidence>
<dbReference type="PROSITE" id="PS50103">
    <property type="entry name" value="ZF_C3H1"/>
    <property type="match status" value="1"/>
</dbReference>
<keyword evidence="5" id="KW-0747">Spliceosome</keyword>
<dbReference type="GO" id="GO:0006397">
    <property type="term" value="P:mRNA processing"/>
    <property type="evidence" value="ECO:0007669"/>
    <property type="project" value="UniProtKB-KW"/>
</dbReference>
<dbReference type="GO" id="GO:0008270">
    <property type="term" value="F:zinc ion binding"/>
    <property type="evidence" value="ECO:0007669"/>
    <property type="project" value="UniProtKB-KW"/>
</dbReference>
<evidence type="ECO:0000256" key="3">
    <source>
        <dbReference type="ARBA" id="ARBA00022664"/>
    </source>
</evidence>
<dbReference type="GO" id="GO:0071007">
    <property type="term" value="C:U2-type catalytic step 2 spliceosome"/>
    <property type="evidence" value="ECO:0007669"/>
    <property type="project" value="TreeGrafter"/>
</dbReference>
<feature type="domain" description="RRM" evidence="14">
    <location>
        <begin position="138"/>
        <end position="212"/>
    </location>
</feature>
<dbReference type="InterPro" id="IPR034181">
    <property type="entry name" value="Cwc2_RRM"/>
</dbReference>
<evidence type="ECO:0000256" key="13">
    <source>
        <dbReference type="SAM" id="MobiDB-lite"/>
    </source>
</evidence>
<evidence type="ECO:0000256" key="7">
    <source>
        <dbReference type="ARBA" id="ARBA00022833"/>
    </source>
</evidence>
<dbReference type="InterPro" id="IPR012677">
    <property type="entry name" value="Nucleotide-bd_a/b_plait_sf"/>
</dbReference>
<evidence type="ECO:0000256" key="10">
    <source>
        <dbReference type="ARBA" id="ARBA00023242"/>
    </source>
</evidence>
<protein>
    <submittedName>
        <fullName evidence="16">Pre-mRNA-splicing factor cwc2</fullName>
    </submittedName>
</protein>
<dbReference type="InterPro" id="IPR039171">
    <property type="entry name" value="Cwc2/Slt11"/>
</dbReference>
<dbReference type="SUPFAM" id="SSF54928">
    <property type="entry name" value="RNA-binding domain, RBD"/>
    <property type="match status" value="1"/>
</dbReference>
<dbReference type="CDD" id="cd12360">
    <property type="entry name" value="RRM_cwf2"/>
    <property type="match status" value="1"/>
</dbReference>
<dbReference type="Gene3D" id="3.30.70.330">
    <property type="match status" value="1"/>
</dbReference>
<accession>A0AAD9Q9D6</accession>
<evidence type="ECO:0000256" key="4">
    <source>
        <dbReference type="ARBA" id="ARBA00022723"/>
    </source>
</evidence>
<keyword evidence="9" id="KW-0508">mRNA splicing</keyword>
<proteinExistence type="inferred from homology"/>
<reference evidence="16" key="2">
    <citation type="journal article" date="2023" name="Science">
        <title>Genomic signatures of disease resistance in endangered staghorn corals.</title>
        <authorList>
            <person name="Vollmer S.V."/>
            <person name="Selwyn J.D."/>
            <person name="Despard B.A."/>
            <person name="Roesel C.L."/>
        </authorList>
    </citation>
    <scope>NUCLEOTIDE SEQUENCE</scope>
    <source>
        <strain evidence="16">K2</strain>
    </source>
</reference>
<dbReference type="FunFam" id="3.30.70.330:FF:000502">
    <property type="entry name" value="Pre-mRNA-splicing factor cwc2, putative"/>
    <property type="match status" value="1"/>
</dbReference>
<dbReference type="Pfam" id="PF16131">
    <property type="entry name" value="Torus"/>
    <property type="match status" value="1"/>
</dbReference>
<comment type="subcellular location">
    <subcellularLocation>
        <location evidence="1">Nucleus</location>
    </subcellularLocation>
</comment>
<comment type="caution">
    <text evidence="16">The sequence shown here is derived from an EMBL/GenBank/DDBJ whole genome shotgun (WGS) entry which is preliminary data.</text>
</comment>
<dbReference type="GO" id="GO:0036002">
    <property type="term" value="F:pre-mRNA binding"/>
    <property type="evidence" value="ECO:0007669"/>
    <property type="project" value="TreeGrafter"/>
</dbReference>
<dbReference type="SMART" id="SM00360">
    <property type="entry name" value="RRM"/>
    <property type="match status" value="1"/>
</dbReference>
<keyword evidence="6 12" id="KW-0863">Zinc-finger</keyword>
<dbReference type="Pfam" id="PF00076">
    <property type="entry name" value="RRM_1"/>
    <property type="match status" value="1"/>
</dbReference>
<evidence type="ECO:0000256" key="8">
    <source>
        <dbReference type="ARBA" id="ARBA00022884"/>
    </source>
</evidence>
<dbReference type="GO" id="GO:0071006">
    <property type="term" value="C:U2-type catalytic step 1 spliceosome"/>
    <property type="evidence" value="ECO:0007669"/>
    <property type="project" value="TreeGrafter"/>
</dbReference>
<evidence type="ECO:0000256" key="12">
    <source>
        <dbReference type="PROSITE-ProRule" id="PRU00723"/>
    </source>
</evidence>
<evidence type="ECO:0000259" key="14">
    <source>
        <dbReference type="PROSITE" id="PS50102"/>
    </source>
</evidence>
<dbReference type="Proteomes" id="UP001249851">
    <property type="component" value="Unassembled WGS sequence"/>
</dbReference>
<organism evidence="16 17">
    <name type="scientific">Acropora cervicornis</name>
    <name type="common">Staghorn coral</name>
    <dbReference type="NCBI Taxonomy" id="6130"/>
    <lineage>
        <taxon>Eukaryota</taxon>
        <taxon>Metazoa</taxon>
        <taxon>Cnidaria</taxon>
        <taxon>Anthozoa</taxon>
        <taxon>Hexacorallia</taxon>
        <taxon>Scleractinia</taxon>
        <taxon>Astrocoeniina</taxon>
        <taxon>Acroporidae</taxon>
        <taxon>Acropora</taxon>
    </lineage>
</organism>
<sequence length="366" mass="41136">MATNPGVKARKQISHPIGPRKSDNPSKTTYNIWYNKNIGERGQSKERVHATSRCNIAQDSGETKGSERQWGGTFLCLKFARGCCSFGYECSWIHALPSNEFDANLETTKDCFGRERHKNVRDDQSGVGSFLGDPDTARTLYVGGISVTSNLQSIVYEHFKEWGEVDNVRILQSKGVAFVRYKNRSSAEFALEAMHSQSLDHNEILNVRWATDDPNPRVVKRKLQKSKEQLVSAVLGDYDGPIEITSGCENGRQFQKRQRRDCESQDQQEAVSYYPNTDSQYCESNGSTNVREKHLLPNPATSCRTASSEQPKTLAELVKWSKEQALLDQTKLTLPEKQSKKKAELGSFSLVSAYDSSSDEEEEIKG</sequence>
<keyword evidence="17" id="KW-1185">Reference proteome</keyword>
<evidence type="ECO:0000256" key="2">
    <source>
        <dbReference type="ARBA" id="ARBA00008024"/>
    </source>
</evidence>
<evidence type="ECO:0000313" key="17">
    <source>
        <dbReference type="Proteomes" id="UP001249851"/>
    </source>
</evidence>
<reference evidence="16" key="1">
    <citation type="journal article" date="2023" name="G3 (Bethesda)">
        <title>Whole genome assembly and annotation of the endangered Caribbean coral Acropora cervicornis.</title>
        <authorList>
            <person name="Selwyn J.D."/>
            <person name="Vollmer S.V."/>
        </authorList>
    </citation>
    <scope>NUCLEOTIDE SEQUENCE</scope>
    <source>
        <strain evidence="16">K2</strain>
    </source>
</reference>
<keyword evidence="10" id="KW-0539">Nucleus</keyword>
<gene>
    <name evidence="16" type="ORF">P5673_020584</name>
</gene>
<dbReference type="InterPro" id="IPR000504">
    <property type="entry name" value="RRM_dom"/>
</dbReference>
<evidence type="ECO:0000256" key="11">
    <source>
        <dbReference type="PROSITE-ProRule" id="PRU00176"/>
    </source>
</evidence>
<feature type="region of interest" description="Disordered" evidence="13">
    <location>
        <begin position="1"/>
        <end position="29"/>
    </location>
</feature>
<dbReference type="PANTHER" id="PTHR14089:SF2">
    <property type="entry name" value="PRE-MRNA-SPLICING FACTOR CWC2"/>
    <property type="match status" value="1"/>
</dbReference>
<evidence type="ECO:0000256" key="6">
    <source>
        <dbReference type="ARBA" id="ARBA00022771"/>
    </source>
</evidence>
<evidence type="ECO:0000313" key="16">
    <source>
        <dbReference type="EMBL" id="KAK2557111.1"/>
    </source>
</evidence>
<dbReference type="InterPro" id="IPR035979">
    <property type="entry name" value="RBD_domain_sf"/>
</dbReference>
<feature type="zinc finger region" description="C3H1-type" evidence="12">
    <location>
        <begin position="70"/>
        <end position="97"/>
    </location>
</feature>